<sequence>MADNRPDIHKPNEEPEGYRFTADQMLDQLPKDASISNKVYIVTGSHSGIGEETARSLSSHGAKVILATRNQKSAQAAMDRIKSKHPKANLQWLYLDLSDLDTVKTFVADFRKTGLPLNGLICNAGIMASPYSKTKQGFESQFGTNHMGHFLLIKLLLDDLIKSGPGSRVVVVSSAGHRFSGIKFDDLDFSDGKVYEPFEAYGQSKTANILCAKAFNEKYSDKGVEFFSLHPGLIRTNLDNSMSPDARNTSIARIASGPVQASFYKAAIAVESFLKPVFGNFIAPKFMKTVGQGAATQVWAATSPDLNGKGGAYLDDCHISTPKTEEAQDATGENARRLYDLSIKLVAQYL</sequence>
<proteinExistence type="inferred from homology"/>
<dbReference type="PRINTS" id="PR00081">
    <property type="entry name" value="GDHRDH"/>
</dbReference>
<evidence type="ECO:0000313" key="4">
    <source>
        <dbReference type="Proteomes" id="UP000654370"/>
    </source>
</evidence>
<dbReference type="SUPFAM" id="SSF51735">
    <property type="entry name" value="NAD(P)-binding Rossmann-fold domains"/>
    <property type="match status" value="1"/>
</dbReference>
<gene>
    <name evidence="3" type="ORF">INT43_006122</name>
</gene>
<name>A0A8H7UIM9_MORIS</name>
<dbReference type="InterPro" id="IPR036291">
    <property type="entry name" value="NAD(P)-bd_dom_sf"/>
</dbReference>
<comment type="caution">
    <text evidence="3">The sequence shown here is derived from an EMBL/GenBank/DDBJ whole genome shotgun (WGS) entry which is preliminary data.</text>
</comment>
<dbReference type="Pfam" id="PF00106">
    <property type="entry name" value="adh_short"/>
    <property type="match status" value="1"/>
</dbReference>
<reference evidence="3" key="1">
    <citation type="submission" date="2020-12" db="EMBL/GenBank/DDBJ databases">
        <title>Metabolic potential, ecology and presence of endohyphal bacteria is reflected in genomic diversity of Mucoromycotina.</title>
        <authorList>
            <person name="Muszewska A."/>
            <person name="Okrasinska A."/>
            <person name="Steczkiewicz K."/>
            <person name="Drgas O."/>
            <person name="Orlowska M."/>
            <person name="Perlinska-Lenart U."/>
            <person name="Aleksandrzak-Piekarczyk T."/>
            <person name="Szatraj K."/>
            <person name="Zielenkiewicz U."/>
            <person name="Pilsyk S."/>
            <person name="Malc E."/>
            <person name="Mieczkowski P."/>
            <person name="Kruszewska J.S."/>
            <person name="Biernat P."/>
            <person name="Pawlowska J."/>
        </authorList>
    </citation>
    <scope>NUCLEOTIDE SEQUENCE</scope>
    <source>
        <strain evidence="3">WA0000067209</strain>
    </source>
</reference>
<dbReference type="Proteomes" id="UP000654370">
    <property type="component" value="Unassembled WGS sequence"/>
</dbReference>
<keyword evidence="4" id="KW-1185">Reference proteome</keyword>
<evidence type="ECO:0000313" key="3">
    <source>
        <dbReference type="EMBL" id="KAG2183127.1"/>
    </source>
</evidence>
<dbReference type="PANTHER" id="PTHR24320">
    <property type="entry name" value="RETINOL DEHYDROGENASE"/>
    <property type="match status" value="1"/>
</dbReference>
<keyword evidence="2" id="KW-0560">Oxidoreductase</keyword>
<dbReference type="AlphaFoldDB" id="A0A8H7UIM9"/>
<accession>A0A8H7UIM9</accession>
<protein>
    <submittedName>
        <fullName evidence="3">Uncharacterized protein</fullName>
    </submittedName>
</protein>
<dbReference type="InterPro" id="IPR002347">
    <property type="entry name" value="SDR_fam"/>
</dbReference>
<dbReference type="CDD" id="cd05327">
    <property type="entry name" value="retinol-DH_like_SDR_c_like"/>
    <property type="match status" value="1"/>
</dbReference>
<organism evidence="3 4">
    <name type="scientific">Mortierella isabellina</name>
    <name type="common">Filamentous fungus</name>
    <name type="synonym">Umbelopsis isabellina</name>
    <dbReference type="NCBI Taxonomy" id="91625"/>
    <lineage>
        <taxon>Eukaryota</taxon>
        <taxon>Fungi</taxon>
        <taxon>Fungi incertae sedis</taxon>
        <taxon>Mucoromycota</taxon>
        <taxon>Mucoromycotina</taxon>
        <taxon>Umbelopsidomycetes</taxon>
        <taxon>Umbelopsidales</taxon>
        <taxon>Umbelopsidaceae</taxon>
        <taxon>Umbelopsis</taxon>
    </lineage>
</organism>
<dbReference type="PANTHER" id="PTHR24320:SF148">
    <property type="entry name" value="NAD(P)-BINDING ROSSMANN-FOLD SUPERFAMILY PROTEIN"/>
    <property type="match status" value="1"/>
</dbReference>
<dbReference type="GO" id="GO:0016491">
    <property type="term" value="F:oxidoreductase activity"/>
    <property type="evidence" value="ECO:0007669"/>
    <property type="project" value="UniProtKB-KW"/>
</dbReference>
<evidence type="ECO:0000256" key="1">
    <source>
        <dbReference type="ARBA" id="ARBA00006484"/>
    </source>
</evidence>
<dbReference type="Gene3D" id="3.40.50.720">
    <property type="entry name" value="NAD(P)-binding Rossmann-like Domain"/>
    <property type="match status" value="1"/>
</dbReference>
<evidence type="ECO:0000256" key="2">
    <source>
        <dbReference type="ARBA" id="ARBA00023002"/>
    </source>
</evidence>
<dbReference type="OrthoDB" id="191139at2759"/>
<dbReference type="EMBL" id="JAEPQZ010000003">
    <property type="protein sequence ID" value="KAG2183127.1"/>
    <property type="molecule type" value="Genomic_DNA"/>
</dbReference>
<comment type="similarity">
    <text evidence="1">Belongs to the short-chain dehydrogenases/reductases (SDR) family.</text>
</comment>